<dbReference type="CDD" id="cd00377">
    <property type="entry name" value="ICL_PEPM"/>
    <property type="match status" value="1"/>
</dbReference>
<accession>A0A364K4D5</accession>
<organism evidence="2 3">
    <name type="scientific">Thermoflavimicrobium daqui</name>
    <dbReference type="NCBI Taxonomy" id="2137476"/>
    <lineage>
        <taxon>Bacteria</taxon>
        <taxon>Bacillati</taxon>
        <taxon>Bacillota</taxon>
        <taxon>Bacilli</taxon>
        <taxon>Bacillales</taxon>
        <taxon>Thermoactinomycetaceae</taxon>
        <taxon>Thermoflavimicrobium</taxon>
    </lineage>
</organism>
<gene>
    <name evidence="2" type="ORF">DL897_11160</name>
</gene>
<dbReference type="Pfam" id="PF13714">
    <property type="entry name" value="PEP_mutase"/>
    <property type="match status" value="1"/>
</dbReference>
<proteinExistence type="inferred from homology"/>
<dbReference type="SUPFAM" id="SSF51621">
    <property type="entry name" value="Phosphoenolpyruvate/pyruvate domain"/>
    <property type="match status" value="1"/>
</dbReference>
<evidence type="ECO:0000313" key="2">
    <source>
        <dbReference type="EMBL" id="RAL24230.1"/>
    </source>
</evidence>
<dbReference type="AlphaFoldDB" id="A0A364K4D5"/>
<comment type="caution">
    <text evidence="2">The sequence shown here is derived from an EMBL/GenBank/DDBJ whole genome shotgun (WGS) entry which is preliminary data.</text>
</comment>
<dbReference type="InterPro" id="IPR039556">
    <property type="entry name" value="ICL/PEPM"/>
</dbReference>
<name>A0A364K4D5_9BACL</name>
<dbReference type="InterPro" id="IPR015813">
    <property type="entry name" value="Pyrv/PenolPyrv_kinase-like_dom"/>
</dbReference>
<dbReference type="Proteomes" id="UP000251213">
    <property type="component" value="Unassembled WGS sequence"/>
</dbReference>
<protein>
    <submittedName>
        <fullName evidence="2">Phosphoenolpyruvate phosphomutase</fullName>
    </submittedName>
</protein>
<keyword evidence="2" id="KW-0670">Pyruvate</keyword>
<reference evidence="2 3" key="1">
    <citation type="submission" date="2018-06" db="EMBL/GenBank/DDBJ databases">
        <title>Thermoflavimicrobium daqus sp. nov., a thermophilic microbe isolated from Moutai-flavour Daqu.</title>
        <authorList>
            <person name="Wang X."/>
            <person name="Zhou H."/>
        </authorList>
    </citation>
    <scope>NUCLEOTIDE SEQUENCE [LARGE SCALE GENOMIC DNA]</scope>
    <source>
        <strain evidence="2 3">FBKL4.011</strain>
    </source>
</reference>
<evidence type="ECO:0000313" key="3">
    <source>
        <dbReference type="Proteomes" id="UP000251213"/>
    </source>
</evidence>
<dbReference type="PANTHER" id="PTHR42905">
    <property type="entry name" value="PHOSPHOENOLPYRUVATE CARBOXYLASE"/>
    <property type="match status" value="1"/>
</dbReference>
<reference evidence="2 3" key="2">
    <citation type="submission" date="2018-06" db="EMBL/GenBank/DDBJ databases">
        <authorList>
            <person name="Zhirakovskaya E."/>
        </authorList>
    </citation>
    <scope>NUCLEOTIDE SEQUENCE [LARGE SCALE GENOMIC DNA]</scope>
    <source>
        <strain evidence="2 3">FBKL4.011</strain>
    </source>
</reference>
<comment type="similarity">
    <text evidence="1">Belongs to the isocitrate lyase/PEP mutase superfamily. PEP mutase family.</text>
</comment>
<dbReference type="GO" id="GO:0003824">
    <property type="term" value="F:catalytic activity"/>
    <property type="evidence" value="ECO:0007669"/>
    <property type="project" value="InterPro"/>
</dbReference>
<keyword evidence="3" id="KW-1185">Reference proteome</keyword>
<dbReference type="OrthoDB" id="8629576at2"/>
<dbReference type="InterPro" id="IPR040442">
    <property type="entry name" value="Pyrv_kinase-like_dom_sf"/>
</dbReference>
<dbReference type="Gene3D" id="3.20.20.60">
    <property type="entry name" value="Phosphoenolpyruvate-binding domains"/>
    <property type="match status" value="1"/>
</dbReference>
<sequence>MKRQQTKAEILRKMLGEDRMVLVAGAHDGLSAKLAEKHGFDAIWASGLGISALHTVPDASILSMTEFLQWAVMMNESCSLPVIADCDSGYGNIHNVRQMVEKYEAAKIAGICIEDKVFPKLNSFDDRQQVLVSVDEFCAKIRTAKYVQKDPDFTVIARVEALIAGLGQEEAQYRARAYVEAGADAILIHSKQKTPHEIIEFAKNWTLPVPLIVVPTKYPDITVKELKNLGIRMTIYANQALRASVRAMDEALKRIRQSGTTQVIEQEICSVEEIFNLQNVAKMKEMEQIIYGENK</sequence>
<dbReference type="PANTHER" id="PTHR42905:SF7">
    <property type="entry name" value="PHOSPHOENOLPYRUVATE PHOSPHOMUTASE"/>
    <property type="match status" value="1"/>
</dbReference>
<evidence type="ECO:0000256" key="1">
    <source>
        <dbReference type="ARBA" id="ARBA00038455"/>
    </source>
</evidence>
<dbReference type="EMBL" id="QJKK01000005">
    <property type="protein sequence ID" value="RAL24230.1"/>
    <property type="molecule type" value="Genomic_DNA"/>
</dbReference>